<evidence type="ECO:0000313" key="1">
    <source>
        <dbReference type="EMBL" id="MBP1996922.1"/>
    </source>
</evidence>
<dbReference type="RefSeq" id="WP_209979789.1">
    <property type="nucleotide sequence ID" value="NZ_JAGGLB010000061.1"/>
</dbReference>
<comment type="caution">
    <text evidence="1">The sequence shown here is derived from an EMBL/GenBank/DDBJ whole genome shotgun (WGS) entry which is preliminary data.</text>
</comment>
<proteinExistence type="predicted"/>
<gene>
    <name evidence="1" type="ORF">J2Z66_008600</name>
</gene>
<accession>A0ABS4JAP9</accession>
<protein>
    <submittedName>
        <fullName evidence="1">Uncharacterized protein</fullName>
    </submittedName>
</protein>
<reference evidence="1 2" key="1">
    <citation type="submission" date="2021-03" db="EMBL/GenBank/DDBJ databases">
        <title>Genomic Encyclopedia of Type Strains, Phase IV (KMG-IV): sequencing the most valuable type-strain genomes for metagenomic binning, comparative biology and taxonomic classification.</title>
        <authorList>
            <person name="Goeker M."/>
        </authorList>
    </citation>
    <scope>NUCLEOTIDE SEQUENCE [LARGE SCALE GENOMIC DNA]</scope>
    <source>
        <strain evidence="1 2">DSM 26048</strain>
    </source>
</reference>
<dbReference type="EMBL" id="JAGGLB010000061">
    <property type="protein sequence ID" value="MBP1996922.1"/>
    <property type="molecule type" value="Genomic_DNA"/>
</dbReference>
<keyword evidence="2" id="KW-1185">Reference proteome</keyword>
<evidence type="ECO:0000313" key="2">
    <source>
        <dbReference type="Proteomes" id="UP001519287"/>
    </source>
</evidence>
<sequence>MKGLYYHPDRIVDATGALMDSDKHSAIVYFCEQIEENAPEVINELKSLYDCYGEAHEWFEKFHKGSRIFPNSWKVVSTAQDNNYSGYIKIRESIMVWAKKFYLIDPSDFYKEVGLFAISVYYEETQEFDRKKRKRNIEEYARNLNIPIAACRNMYRTSWPYEEVLSLSEYIYHEDEEDDIELSKSIGQGEQIHALFFHHMFPFTFSPDTAILGLNPSSKENAFTFEWIQAYYELILSTYEKRREEAIKAGKP</sequence>
<name>A0ABS4JAP9_9BACL</name>
<dbReference type="Proteomes" id="UP001519287">
    <property type="component" value="Unassembled WGS sequence"/>
</dbReference>
<organism evidence="1 2">
    <name type="scientific">Paenibacillus eucommiae</name>
    <dbReference type="NCBI Taxonomy" id="1355755"/>
    <lineage>
        <taxon>Bacteria</taxon>
        <taxon>Bacillati</taxon>
        <taxon>Bacillota</taxon>
        <taxon>Bacilli</taxon>
        <taxon>Bacillales</taxon>
        <taxon>Paenibacillaceae</taxon>
        <taxon>Paenibacillus</taxon>
    </lineage>
</organism>